<name>A0A3M6V9M8_9STRA</name>
<reference evidence="3 4" key="1">
    <citation type="submission" date="2018-06" db="EMBL/GenBank/DDBJ databases">
        <title>Comparative genomics of downy mildews reveals potential adaptations to biotrophy.</title>
        <authorList>
            <person name="Fletcher K."/>
            <person name="Klosterman S.J."/>
            <person name="Derevnina L."/>
            <person name="Martin F."/>
            <person name="Koike S."/>
            <person name="Reyes Chin-Wo S."/>
            <person name="Mou B."/>
            <person name="Michelmore R."/>
        </authorList>
    </citation>
    <scope>NUCLEOTIDE SEQUENCE [LARGE SCALE GENOMIC DNA]</scope>
    <source>
        <strain evidence="3 4">R14</strain>
    </source>
</reference>
<evidence type="ECO:0000256" key="2">
    <source>
        <dbReference type="SAM" id="MobiDB-lite"/>
    </source>
</evidence>
<feature type="coiled-coil region" evidence="1">
    <location>
        <begin position="31"/>
        <end position="61"/>
    </location>
</feature>
<dbReference type="VEuPathDB" id="FungiDB:DD237_006793"/>
<feature type="region of interest" description="Disordered" evidence="2">
    <location>
        <begin position="409"/>
        <end position="451"/>
    </location>
</feature>
<evidence type="ECO:0000313" key="4">
    <source>
        <dbReference type="Proteomes" id="UP000282087"/>
    </source>
</evidence>
<dbReference type="Proteomes" id="UP000282087">
    <property type="component" value="Unassembled WGS sequence"/>
</dbReference>
<sequence length="451" mass="50704">MATTNNEQLCSSGFKRILLRLDESTRRKYCCRAVEEDLQHMKNQMQACEAAMAEVKQVQDATLKLAANQRAAVSSELLGNLETLQLQLEMSLNKVFQPHNGALNLSKVDKTETTKISKASDDDIVMKIQQAKTLSRQLLETQELETVVTGIRHLQRLMPVLKKVDERKKTRWKKYVLKVVAHAVELLKGEDRESKWVLQLEKTLKKVENKDPELKMWHSNMQAQIAANVKSGSVSTVKRKKKRTIALPDDGETATISSTLSTGEPKAQCGSNEKKKKEQNIDKTRALLQRCSREVRTLRDKFELGAYDVNLSRMVTIVDSLWSDFEHSEVLLLTTALFTLVETVEKVVNQAKRRDRLVCLTSVLGVVLGSSKLQLTTRRKIMVEEYANNCRQSLEQLHCSAESVIDPRATSNGTEQAAAQRPLPAITSNPAPKAKGTASSEVWPKSHVRFG</sequence>
<evidence type="ECO:0000256" key="1">
    <source>
        <dbReference type="SAM" id="Coils"/>
    </source>
</evidence>
<comment type="caution">
    <text evidence="3">The sequence shown here is derived from an EMBL/GenBank/DDBJ whole genome shotgun (WGS) entry which is preliminary data.</text>
</comment>
<feature type="region of interest" description="Disordered" evidence="2">
    <location>
        <begin position="253"/>
        <end position="278"/>
    </location>
</feature>
<gene>
    <name evidence="3" type="ORF">DD238_007807</name>
</gene>
<accession>A0A3M6V9M8</accession>
<organism evidence="3 4">
    <name type="scientific">Peronospora effusa</name>
    <dbReference type="NCBI Taxonomy" id="542832"/>
    <lineage>
        <taxon>Eukaryota</taxon>
        <taxon>Sar</taxon>
        <taxon>Stramenopiles</taxon>
        <taxon>Oomycota</taxon>
        <taxon>Peronosporomycetes</taxon>
        <taxon>Peronosporales</taxon>
        <taxon>Peronosporaceae</taxon>
        <taxon>Peronospora</taxon>
    </lineage>
</organism>
<dbReference type="EMBL" id="QLLG01000374">
    <property type="protein sequence ID" value="RMX63708.1"/>
    <property type="molecule type" value="Genomic_DNA"/>
</dbReference>
<dbReference type="AlphaFoldDB" id="A0A3M6V9M8"/>
<proteinExistence type="predicted"/>
<protein>
    <submittedName>
        <fullName evidence="3">Uncharacterized protein</fullName>
    </submittedName>
</protein>
<keyword evidence="1" id="KW-0175">Coiled coil</keyword>
<keyword evidence="4" id="KW-1185">Reference proteome</keyword>
<evidence type="ECO:0000313" key="3">
    <source>
        <dbReference type="EMBL" id="RMX63708.1"/>
    </source>
</evidence>